<evidence type="ECO:0000259" key="1">
    <source>
        <dbReference type="Pfam" id="PF13349"/>
    </source>
</evidence>
<dbReference type="InterPro" id="IPR052027">
    <property type="entry name" value="PspC"/>
</dbReference>
<dbReference type="EMBL" id="JAUSTZ010000003">
    <property type="protein sequence ID" value="MDQ0225302.1"/>
    <property type="molecule type" value="Genomic_DNA"/>
</dbReference>
<dbReference type="Proteomes" id="UP001232245">
    <property type="component" value="Unassembled WGS sequence"/>
</dbReference>
<gene>
    <name evidence="3" type="ORF">J2S02_001646</name>
</gene>
<sequence>MKEQRQRILKLVEEGKLSATEALTLIEALESEHQVQKEKISALSTEVIGGEYENKEKQFHDKQSSLGAKLMDWVDTAVKKVKDIDLDLNFGKSIDVHHIYQLQHVEFHDIDINIPNGSINIQPWNESDVRIECDAKLYRVENNEQAREQFLREVECVIEGNRLIFHTEKKTMKINVRIFIPEQTYEQIKIKLFNGPIRGEDLKVDNLKAKTANGVVSFSGVNGKKGEFETANGQIKLSQSNFDNVEAESITGLIQFTGSTNKLDAQSFNGNLQLTLTDPACESIYAKTTTGTIDIYTPEQCRVIGELRSNLGTLAAHVKDAEIIHEKNDTIQKELKFRTAEETTLSVFADSKVGSISIKNT</sequence>
<proteinExistence type="predicted"/>
<evidence type="ECO:0000313" key="3">
    <source>
        <dbReference type="EMBL" id="MDQ0225302.1"/>
    </source>
</evidence>
<reference evidence="3 4" key="1">
    <citation type="submission" date="2023-07" db="EMBL/GenBank/DDBJ databases">
        <title>Genomic Encyclopedia of Type Strains, Phase IV (KMG-IV): sequencing the most valuable type-strain genomes for metagenomic binning, comparative biology and taxonomic classification.</title>
        <authorList>
            <person name="Goeker M."/>
        </authorList>
    </citation>
    <scope>NUCLEOTIDE SEQUENCE [LARGE SCALE GENOMIC DNA]</scope>
    <source>
        <strain evidence="3 4">DSM 17723</strain>
    </source>
</reference>
<dbReference type="RefSeq" id="WP_174879269.1">
    <property type="nucleotide sequence ID" value="NZ_CADEPK010000012.1"/>
</dbReference>
<feature type="domain" description="DUF4097" evidence="1">
    <location>
        <begin position="110"/>
        <end position="331"/>
    </location>
</feature>
<name>A0ABT9YZE2_9BACI</name>
<feature type="domain" description="YvlB/LiaX N-terminal" evidence="2">
    <location>
        <begin position="3"/>
        <end position="32"/>
    </location>
</feature>
<dbReference type="Pfam" id="PF13349">
    <property type="entry name" value="DUF4097"/>
    <property type="match status" value="1"/>
</dbReference>
<comment type="caution">
    <text evidence="3">The sequence shown here is derived from an EMBL/GenBank/DDBJ whole genome shotgun (WGS) entry which is preliminary data.</text>
</comment>
<dbReference type="InterPro" id="IPR025164">
    <property type="entry name" value="Toastrack_DUF4097"/>
</dbReference>
<dbReference type="Pfam" id="PF22746">
    <property type="entry name" value="SHOCT-like_DUF2089-C"/>
    <property type="match status" value="1"/>
</dbReference>
<dbReference type="PIRSF" id="PIRSF012569">
    <property type="entry name" value="UCP012569"/>
    <property type="match status" value="1"/>
</dbReference>
<keyword evidence="4" id="KW-1185">Reference proteome</keyword>
<evidence type="ECO:0000313" key="4">
    <source>
        <dbReference type="Proteomes" id="UP001232245"/>
    </source>
</evidence>
<dbReference type="InterPro" id="IPR016599">
    <property type="entry name" value="UCP012569"/>
</dbReference>
<evidence type="ECO:0000259" key="2">
    <source>
        <dbReference type="Pfam" id="PF22746"/>
    </source>
</evidence>
<dbReference type="InterPro" id="IPR053959">
    <property type="entry name" value="YvlB/LiaX_N"/>
</dbReference>
<dbReference type="PANTHER" id="PTHR33885">
    <property type="entry name" value="PHAGE SHOCK PROTEIN C"/>
    <property type="match status" value="1"/>
</dbReference>
<organism evidence="3 4">
    <name type="scientific">Metabacillus niabensis</name>
    <dbReference type="NCBI Taxonomy" id="324854"/>
    <lineage>
        <taxon>Bacteria</taxon>
        <taxon>Bacillati</taxon>
        <taxon>Bacillota</taxon>
        <taxon>Bacilli</taxon>
        <taxon>Bacillales</taxon>
        <taxon>Bacillaceae</taxon>
        <taxon>Metabacillus</taxon>
    </lineage>
</organism>
<accession>A0ABT9YZE2</accession>
<protein>
    <submittedName>
        <fullName evidence="3">DUF4097 and DUF4098 domain-containing protein YvlB</fullName>
    </submittedName>
</protein>
<dbReference type="PANTHER" id="PTHR33885:SF4">
    <property type="entry name" value="LMO2487 PROTEIN"/>
    <property type="match status" value="1"/>
</dbReference>